<gene>
    <name evidence="1" type="ORF">HBO18_06740</name>
</gene>
<dbReference type="Proteomes" id="UP000583279">
    <property type="component" value="Unassembled WGS sequence"/>
</dbReference>
<evidence type="ECO:0000313" key="2">
    <source>
        <dbReference type="Proteomes" id="UP000583279"/>
    </source>
</evidence>
<dbReference type="AlphaFoldDB" id="A0A7Y1LCW2"/>
<evidence type="ECO:0000313" key="1">
    <source>
        <dbReference type="EMBL" id="NNA43826.1"/>
    </source>
</evidence>
<dbReference type="EMBL" id="JAAQYK010000002">
    <property type="protein sequence ID" value="NNA43826.1"/>
    <property type="molecule type" value="Genomic_DNA"/>
</dbReference>
<dbReference type="InterPro" id="IPR036397">
    <property type="entry name" value="RNaseH_sf"/>
</dbReference>
<sequence>MRKILGIDPGLSGGLSIIDERFNLIACIPMPTCFVDGKKRRVDPRPVFEFIELHKPELAIVELVGARPGQGVVSMFNFGDAFGVVRSIAECLCPEVMYSRPQEWRGHQSLTGLSKEQIAEVAFEVFQAEQIYGKPRGGKRAVRDGISDSLMIAKFGVRFLE</sequence>
<dbReference type="SUPFAM" id="SSF53098">
    <property type="entry name" value="Ribonuclease H-like"/>
    <property type="match status" value="1"/>
</dbReference>
<proteinExistence type="predicted"/>
<dbReference type="RefSeq" id="WP_169855471.1">
    <property type="nucleotide sequence ID" value="NZ_JAAQYK010000002.1"/>
</dbReference>
<accession>A0A7Y1LCW2</accession>
<comment type="caution">
    <text evidence="1">The sequence shown here is derived from an EMBL/GenBank/DDBJ whole genome shotgun (WGS) entry which is preliminary data.</text>
</comment>
<dbReference type="InterPro" id="IPR012337">
    <property type="entry name" value="RNaseH-like_sf"/>
</dbReference>
<dbReference type="CDD" id="cd22992">
    <property type="entry name" value="MOC1"/>
    <property type="match status" value="1"/>
</dbReference>
<dbReference type="Gene3D" id="3.30.420.10">
    <property type="entry name" value="Ribonuclease H-like superfamily/Ribonuclease H"/>
    <property type="match status" value="1"/>
</dbReference>
<organism evidence="1 2">
    <name type="scientific">Pseudomonas lactis</name>
    <dbReference type="NCBI Taxonomy" id="1615674"/>
    <lineage>
        <taxon>Bacteria</taxon>
        <taxon>Pseudomonadati</taxon>
        <taxon>Pseudomonadota</taxon>
        <taxon>Gammaproteobacteria</taxon>
        <taxon>Pseudomonadales</taxon>
        <taxon>Pseudomonadaceae</taxon>
        <taxon>Pseudomonas</taxon>
    </lineage>
</organism>
<protein>
    <submittedName>
        <fullName evidence="1">Uncharacterized protein</fullName>
    </submittedName>
</protein>
<reference evidence="1 2" key="1">
    <citation type="journal article" date="2020" name="Front. Microbiol.">
        <title>Genetic Organization of the aprX-lipA2 Operon Affects the Proteolytic Potential of Pseudomonas Species in Milk.</title>
        <authorList>
            <person name="Maier C."/>
            <person name="Huptas C."/>
            <person name="von Neubeck M."/>
            <person name="Scherer S."/>
            <person name="Wenning M."/>
            <person name="Lucking G."/>
        </authorList>
    </citation>
    <scope>NUCLEOTIDE SEQUENCE [LARGE SCALE GENOMIC DNA]</scope>
    <source>
        <strain evidence="1 2">WS 4997</strain>
    </source>
</reference>
<name>A0A7Y1LCW2_9PSED</name>
<dbReference type="GO" id="GO:0003676">
    <property type="term" value="F:nucleic acid binding"/>
    <property type="evidence" value="ECO:0007669"/>
    <property type="project" value="InterPro"/>
</dbReference>